<evidence type="ECO:0000256" key="1">
    <source>
        <dbReference type="SAM" id="MobiDB-lite"/>
    </source>
</evidence>
<evidence type="ECO:0000313" key="3">
    <source>
        <dbReference type="Proteomes" id="UP001177670"/>
    </source>
</evidence>
<dbReference type="Proteomes" id="UP001177670">
    <property type="component" value="Unassembled WGS sequence"/>
</dbReference>
<feature type="compositionally biased region" description="Acidic residues" evidence="1">
    <location>
        <begin position="71"/>
        <end position="82"/>
    </location>
</feature>
<accession>A0AA40KQ80</accession>
<feature type="region of interest" description="Disordered" evidence="1">
    <location>
        <begin position="1"/>
        <end position="110"/>
    </location>
</feature>
<name>A0AA40KQ80_9HYME</name>
<keyword evidence="3" id="KW-1185">Reference proteome</keyword>
<proteinExistence type="predicted"/>
<dbReference type="AlphaFoldDB" id="A0AA40KQ80"/>
<reference evidence="2" key="1">
    <citation type="submission" date="2021-10" db="EMBL/GenBank/DDBJ databases">
        <title>Melipona bicolor Genome sequencing and assembly.</title>
        <authorList>
            <person name="Araujo N.S."/>
            <person name="Arias M.C."/>
        </authorList>
    </citation>
    <scope>NUCLEOTIDE SEQUENCE</scope>
    <source>
        <strain evidence="2">USP_2M_L1-L4_2017</strain>
        <tissue evidence="2">Whole body</tissue>
    </source>
</reference>
<feature type="compositionally biased region" description="Basic and acidic residues" evidence="1">
    <location>
        <begin position="83"/>
        <end position="92"/>
    </location>
</feature>
<organism evidence="2 3">
    <name type="scientific">Melipona bicolor</name>
    <dbReference type="NCBI Taxonomy" id="60889"/>
    <lineage>
        <taxon>Eukaryota</taxon>
        <taxon>Metazoa</taxon>
        <taxon>Ecdysozoa</taxon>
        <taxon>Arthropoda</taxon>
        <taxon>Hexapoda</taxon>
        <taxon>Insecta</taxon>
        <taxon>Pterygota</taxon>
        <taxon>Neoptera</taxon>
        <taxon>Endopterygota</taxon>
        <taxon>Hymenoptera</taxon>
        <taxon>Apocrita</taxon>
        <taxon>Aculeata</taxon>
        <taxon>Apoidea</taxon>
        <taxon>Anthophila</taxon>
        <taxon>Apidae</taxon>
        <taxon>Melipona</taxon>
    </lineage>
</organism>
<comment type="caution">
    <text evidence="2">The sequence shown here is derived from an EMBL/GenBank/DDBJ whole genome shotgun (WGS) entry which is preliminary data.</text>
</comment>
<sequence length="110" mass="11926">MEDAAAGGFPSGGKKGAKERQRVKEGERGPHFGTTVHEVMKWQHGVSRGRVENGGEIDTSSHVGRRAGSEREEDEEEDEEDEVSRNRIDDVGGCKVGGRELPAGRGRVGR</sequence>
<dbReference type="EMBL" id="JAHYIQ010000010">
    <property type="protein sequence ID" value="KAK1128622.1"/>
    <property type="molecule type" value="Genomic_DNA"/>
</dbReference>
<gene>
    <name evidence="2" type="ORF">K0M31_003080</name>
</gene>
<evidence type="ECO:0000313" key="2">
    <source>
        <dbReference type="EMBL" id="KAK1128622.1"/>
    </source>
</evidence>
<protein>
    <submittedName>
        <fullName evidence="2">Uncharacterized protein</fullName>
    </submittedName>
</protein>
<feature type="compositionally biased region" description="Basic and acidic residues" evidence="1">
    <location>
        <begin position="16"/>
        <end position="30"/>
    </location>
</feature>